<dbReference type="OrthoDB" id="78296at2759"/>
<reference evidence="9" key="1">
    <citation type="journal article" date="2020" name="Stud. Mycol.">
        <title>101 Dothideomycetes genomes: a test case for predicting lifestyles and emergence of pathogens.</title>
        <authorList>
            <person name="Haridas S."/>
            <person name="Albert R."/>
            <person name="Binder M."/>
            <person name="Bloem J."/>
            <person name="Labutti K."/>
            <person name="Salamov A."/>
            <person name="Andreopoulos B."/>
            <person name="Baker S."/>
            <person name="Barry K."/>
            <person name="Bills G."/>
            <person name="Bluhm B."/>
            <person name="Cannon C."/>
            <person name="Castanera R."/>
            <person name="Culley D."/>
            <person name="Daum C."/>
            <person name="Ezra D."/>
            <person name="Gonzalez J."/>
            <person name="Henrissat B."/>
            <person name="Kuo A."/>
            <person name="Liang C."/>
            <person name="Lipzen A."/>
            <person name="Lutzoni F."/>
            <person name="Magnuson J."/>
            <person name="Mondo S."/>
            <person name="Nolan M."/>
            <person name="Ohm R."/>
            <person name="Pangilinan J."/>
            <person name="Park H.-J."/>
            <person name="Ramirez L."/>
            <person name="Alfaro M."/>
            <person name="Sun H."/>
            <person name="Tritt A."/>
            <person name="Yoshinaga Y."/>
            <person name="Zwiers L.-H."/>
            <person name="Turgeon B."/>
            <person name="Goodwin S."/>
            <person name="Spatafora J."/>
            <person name="Crous P."/>
            <person name="Grigoriev I."/>
        </authorList>
    </citation>
    <scope>NUCLEOTIDE SEQUENCE</scope>
    <source>
        <strain evidence="9">CBS 109.77</strain>
    </source>
</reference>
<dbReference type="InterPro" id="IPR050291">
    <property type="entry name" value="CDF_Transporter"/>
</dbReference>
<feature type="transmembrane region" description="Helical" evidence="7">
    <location>
        <begin position="231"/>
        <end position="252"/>
    </location>
</feature>
<evidence type="ECO:0000256" key="7">
    <source>
        <dbReference type="SAM" id="Phobius"/>
    </source>
</evidence>
<evidence type="ECO:0000259" key="8">
    <source>
        <dbReference type="Pfam" id="PF01545"/>
    </source>
</evidence>
<dbReference type="FunFam" id="1.20.1510.10:FF:000005">
    <property type="entry name" value="Putative Cation diffusion facilitator 1"/>
    <property type="match status" value="1"/>
</dbReference>
<gene>
    <name evidence="9" type="ORF">K505DRAFT_272893</name>
</gene>
<evidence type="ECO:0000256" key="5">
    <source>
        <dbReference type="ARBA" id="ARBA00023136"/>
    </source>
</evidence>
<feature type="transmembrane region" description="Helical" evidence="7">
    <location>
        <begin position="272"/>
        <end position="292"/>
    </location>
</feature>
<evidence type="ECO:0000256" key="6">
    <source>
        <dbReference type="SAM" id="MobiDB-lite"/>
    </source>
</evidence>
<name>A0A6A6XGS3_9PLEO</name>
<dbReference type="PANTHER" id="PTHR43840:SF11">
    <property type="entry name" value="CATION DIFFUSION FACILITATOR 10"/>
    <property type="match status" value="1"/>
</dbReference>
<keyword evidence="10" id="KW-1185">Reference proteome</keyword>
<keyword evidence="3 7" id="KW-0812">Transmembrane</keyword>
<evidence type="ECO:0000256" key="4">
    <source>
        <dbReference type="ARBA" id="ARBA00022989"/>
    </source>
</evidence>
<dbReference type="NCBIfam" id="TIGR01297">
    <property type="entry name" value="CDF"/>
    <property type="match status" value="1"/>
</dbReference>
<keyword evidence="5 7" id="KW-0472">Membrane</keyword>
<dbReference type="Gene3D" id="3.30.70.1350">
    <property type="entry name" value="Cation efflux protein, cytoplasmic domain"/>
    <property type="match status" value="1"/>
</dbReference>
<dbReference type="GO" id="GO:0030003">
    <property type="term" value="P:intracellular monoatomic cation homeostasis"/>
    <property type="evidence" value="ECO:0007669"/>
    <property type="project" value="UniProtKB-ARBA"/>
</dbReference>
<feature type="transmembrane region" description="Helical" evidence="7">
    <location>
        <begin position="189"/>
        <end position="210"/>
    </location>
</feature>
<dbReference type="GO" id="GO:0008324">
    <property type="term" value="F:monoatomic cation transmembrane transporter activity"/>
    <property type="evidence" value="ECO:0007669"/>
    <property type="project" value="InterPro"/>
</dbReference>
<dbReference type="EMBL" id="MU001852">
    <property type="protein sequence ID" value="KAF2795666.1"/>
    <property type="molecule type" value="Genomic_DNA"/>
</dbReference>
<dbReference type="AlphaFoldDB" id="A0A6A6XGS3"/>
<sequence>MVAGRRRELLTQQSGDGYNKYDHADIESGNGNGRARFQDAIETALSQNRALEMKKKLLETVDRNALEKFRKSENELKAIKNKKVREYYEEQNRRLDDWLEVDMVVMNLADDVLDSMGPRDLDGDGVAEERGPLFSSEENVECFLPDDEREKRRKSARNVKWAININVFVNILLLAAKGFAAIYSNSLSLIASLVDSALDLLCTLIIWSTSKIVGWKLKHLKKKFPVGRRRLEPIGILVFSIIMIVSFIQILQESVTKLLPSGDHTTAKLPPAAIFSMVATIVVKGTIWFGCIRIKTTQVQALAQDCKTDVFFNTFSLLFPLVGHELDVWWLDPLGATLLSLFIIYDWAGTCLENVTRLTGLAASDRTARKMMYMAWRFSPLVQGYKQIKTYHAGDGVWVEMDVLMDEKCPLKNAHDIAETLQYCTEGLNEVDRTFVTMDYTSEGPTGHAAENE</sequence>
<organism evidence="9 10">
    <name type="scientific">Melanomma pulvis-pyrius CBS 109.77</name>
    <dbReference type="NCBI Taxonomy" id="1314802"/>
    <lineage>
        <taxon>Eukaryota</taxon>
        <taxon>Fungi</taxon>
        <taxon>Dikarya</taxon>
        <taxon>Ascomycota</taxon>
        <taxon>Pezizomycotina</taxon>
        <taxon>Dothideomycetes</taxon>
        <taxon>Pleosporomycetidae</taxon>
        <taxon>Pleosporales</taxon>
        <taxon>Melanommataceae</taxon>
        <taxon>Melanomma</taxon>
    </lineage>
</organism>
<proteinExistence type="predicted"/>
<dbReference type="InterPro" id="IPR036837">
    <property type="entry name" value="Cation_efflux_CTD_sf"/>
</dbReference>
<keyword evidence="2" id="KW-0813">Transport</keyword>
<comment type="subcellular location">
    <subcellularLocation>
        <location evidence="1">Membrane</location>
        <topology evidence="1">Multi-pass membrane protein</topology>
    </subcellularLocation>
</comment>
<dbReference type="GO" id="GO:0098771">
    <property type="term" value="P:inorganic ion homeostasis"/>
    <property type="evidence" value="ECO:0007669"/>
    <property type="project" value="UniProtKB-ARBA"/>
</dbReference>
<evidence type="ECO:0000313" key="10">
    <source>
        <dbReference type="Proteomes" id="UP000799757"/>
    </source>
</evidence>
<accession>A0A6A6XGS3</accession>
<dbReference type="PANTHER" id="PTHR43840">
    <property type="entry name" value="MITOCHONDRIAL METAL TRANSPORTER 1-RELATED"/>
    <property type="match status" value="1"/>
</dbReference>
<dbReference type="GO" id="GO:0016020">
    <property type="term" value="C:membrane"/>
    <property type="evidence" value="ECO:0007669"/>
    <property type="project" value="UniProtKB-SubCell"/>
</dbReference>
<dbReference type="Pfam" id="PF01545">
    <property type="entry name" value="Cation_efflux"/>
    <property type="match status" value="1"/>
</dbReference>
<feature type="transmembrane region" description="Helical" evidence="7">
    <location>
        <begin position="161"/>
        <end position="183"/>
    </location>
</feature>
<protein>
    <submittedName>
        <fullName evidence="9">Cation efflux protein</fullName>
    </submittedName>
</protein>
<dbReference type="InterPro" id="IPR027469">
    <property type="entry name" value="Cation_efflux_TMD_sf"/>
</dbReference>
<evidence type="ECO:0000313" key="9">
    <source>
        <dbReference type="EMBL" id="KAF2795666.1"/>
    </source>
</evidence>
<dbReference type="InterPro" id="IPR058533">
    <property type="entry name" value="Cation_efflux_TM"/>
</dbReference>
<feature type="domain" description="Cation efflux protein transmembrane" evidence="8">
    <location>
        <begin position="165"/>
        <end position="358"/>
    </location>
</feature>
<evidence type="ECO:0000256" key="1">
    <source>
        <dbReference type="ARBA" id="ARBA00004141"/>
    </source>
</evidence>
<dbReference type="SUPFAM" id="SSF161111">
    <property type="entry name" value="Cation efflux protein transmembrane domain-like"/>
    <property type="match status" value="1"/>
</dbReference>
<dbReference type="Proteomes" id="UP000799757">
    <property type="component" value="Unassembled WGS sequence"/>
</dbReference>
<keyword evidence="4 7" id="KW-1133">Transmembrane helix</keyword>
<evidence type="ECO:0000256" key="2">
    <source>
        <dbReference type="ARBA" id="ARBA00022448"/>
    </source>
</evidence>
<dbReference type="SUPFAM" id="SSF160240">
    <property type="entry name" value="Cation efflux protein cytoplasmic domain-like"/>
    <property type="match status" value="1"/>
</dbReference>
<dbReference type="InterPro" id="IPR002524">
    <property type="entry name" value="Cation_efflux"/>
</dbReference>
<dbReference type="Gene3D" id="1.20.1510.10">
    <property type="entry name" value="Cation efflux protein transmembrane domain"/>
    <property type="match status" value="1"/>
</dbReference>
<feature type="region of interest" description="Disordered" evidence="6">
    <location>
        <begin position="1"/>
        <end position="32"/>
    </location>
</feature>
<evidence type="ECO:0000256" key="3">
    <source>
        <dbReference type="ARBA" id="ARBA00022692"/>
    </source>
</evidence>